<feature type="region of interest" description="Disordered" evidence="1">
    <location>
        <begin position="20"/>
        <end position="42"/>
    </location>
</feature>
<proteinExistence type="predicted"/>
<dbReference type="Proteomes" id="UP000051643">
    <property type="component" value="Unassembled WGS sequence"/>
</dbReference>
<organism evidence="2 3">
    <name type="scientific">Salegentibacter mishustinae</name>
    <dbReference type="NCBI Taxonomy" id="270918"/>
    <lineage>
        <taxon>Bacteria</taxon>
        <taxon>Pseudomonadati</taxon>
        <taxon>Bacteroidota</taxon>
        <taxon>Flavobacteriia</taxon>
        <taxon>Flavobacteriales</taxon>
        <taxon>Flavobacteriaceae</taxon>
        <taxon>Salegentibacter</taxon>
    </lineage>
</organism>
<dbReference type="STRING" id="270918.APR42_13380"/>
<accession>A0A0Q9ZLJ7</accession>
<name>A0A0Q9ZLJ7_9FLAO</name>
<gene>
    <name evidence="2" type="ORF">APR42_13380</name>
</gene>
<dbReference type="OrthoDB" id="1524444at2"/>
<dbReference type="PROSITE" id="PS51257">
    <property type="entry name" value="PROKAR_LIPOPROTEIN"/>
    <property type="match status" value="1"/>
</dbReference>
<comment type="caution">
    <text evidence="2">The sequence shown here is derived from an EMBL/GenBank/DDBJ whole genome shotgun (WGS) entry which is preliminary data.</text>
</comment>
<protein>
    <recommendedName>
        <fullName evidence="4">Dihydrolipoamide dehydrogenase</fullName>
    </recommendedName>
</protein>
<evidence type="ECO:0000256" key="1">
    <source>
        <dbReference type="SAM" id="MobiDB-lite"/>
    </source>
</evidence>
<dbReference type="Gene3D" id="1.20.5.320">
    <property type="entry name" value="6-Phosphogluconate Dehydrogenase, domain 3"/>
    <property type="match status" value="1"/>
</dbReference>
<keyword evidence="3" id="KW-1185">Reference proteome</keyword>
<sequence>MKRIFSILFMTTFLFTACSSNDGERGPQGPPGPQGPAGEDGLIGTTIEFEGIDFTEANDYMALINFDENGVEVFESDAVLVYLKVGEDGTADGLPVEVFRQLPQTYYVEDGEVQYNFDYTFFDVNIFMDGTADFSNLDSSFTEDQVIRIVIVPAGFAETTGVDVASYKAVMNALDLKESDVKKVKVTK</sequence>
<dbReference type="EMBL" id="LKTP01000002">
    <property type="protein sequence ID" value="KRG30174.1"/>
    <property type="molecule type" value="Genomic_DNA"/>
</dbReference>
<dbReference type="RefSeq" id="WP_057480782.1">
    <property type="nucleotide sequence ID" value="NZ_BMWR01000006.1"/>
</dbReference>
<reference evidence="2" key="1">
    <citation type="submission" date="2015-10" db="EMBL/GenBank/DDBJ databases">
        <title>Draft genome sequence of Salegentibacter mishustinae KCTC 12263.</title>
        <authorList>
            <person name="Lin W."/>
            <person name="Zheng Q."/>
        </authorList>
    </citation>
    <scope>NUCLEOTIDE SEQUENCE [LARGE SCALE GENOMIC DNA]</scope>
    <source>
        <strain evidence="2">KCTC 12263</strain>
    </source>
</reference>
<evidence type="ECO:0000313" key="2">
    <source>
        <dbReference type="EMBL" id="KRG30174.1"/>
    </source>
</evidence>
<evidence type="ECO:0000313" key="3">
    <source>
        <dbReference type="Proteomes" id="UP000051643"/>
    </source>
</evidence>
<evidence type="ECO:0008006" key="4">
    <source>
        <dbReference type="Google" id="ProtNLM"/>
    </source>
</evidence>
<dbReference type="AlphaFoldDB" id="A0A0Q9ZLJ7"/>